<feature type="signal peptide" evidence="1">
    <location>
        <begin position="1"/>
        <end position="22"/>
    </location>
</feature>
<reference evidence="2 3" key="1">
    <citation type="submission" date="2016-10" db="EMBL/GenBank/DDBJ databases">
        <authorList>
            <person name="de Groot N.N."/>
        </authorList>
    </citation>
    <scope>NUCLEOTIDE SEQUENCE [LARGE SCALE GENOMIC DNA]</scope>
    <source>
        <strain evidence="2 3">DSM 23413</strain>
    </source>
</reference>
<protein>
    <recommendedName>
        <fullName evidence="4">Secreted protein</fullName>
    </recommendedName>
</protein>
<dbReference type="EMBL" id="FNVD01000020">
    <property type="protein sequence ID" value="SEG24547.1"/>
    <property type="molecule type" value="Genomic_DNA"/>
</dbReference>
<evidence type="ECO:0000313" key="2">
    <source>
        <dbReference type="EMBL" id="SEG24547.1"/>
    </source>
</evidence>
<accession>A0A1H5YM18</accession>
<name>A0A1H5YM18_9RHOB</name>
<keyword evidence="3" id="KW-1185">Reference proteome</keyword>
<gene>
    <name evidence="2" type="ORF">SAMN05421751_1202</name>
</gene>
<keyword evidence="1" id="KW-0732">Signal</keyword>
<evidence type="ECO:0008006" key="4">
    <source>
        <dbReference type="Google" id="ProtNLM"/>
    </source>
</evidence>
<feature type="chain" id="PRO_5009290702" description="Secreted protein" evidence="1">
    <location>
        <begin position="23"/>
        <end position="95"/>
    </location>
</feature>
<sequence>MTIRKALASALTATVLATSAGAQIVTVDGKEFNCADPANKALEACLKLLESGGTGGAAFTGVNGALLAGGGLILLGAAAGGSSSGTTTTTTTGTN</sequence>
<organism evidence="2 3">
    <name type="scientific">Jhaorihella thermophila</name>
    <dbReference type="NCBI Taxonomy" id="488547"/>
    <lineage>
        <taxon>Bacteria</taxon>
        <taxon>Pseudomonadati</taxon>
        <taxon>Pseudomonadota</taxon>
        <taxon>Alphaproteobacteria</taxon>
        <taxon>Rhodobacterales</taxon>
        <taxon>Paracoccaceae</taxon>
        <taxon>Jhaorihella</taxon>
    </lineage>
</organism>
<dbReference type="AlphaFoldDB" id="A0A1H5YM18"/>
<evidence type="ECO:0000313" key="3">
    <source>
        <dbReference type="Proteomes" id="UP000236742"/>
    </source>
</evidence>
<proteinExistence type="predicted"/>
<dbReference type="Proteomes" id="UP000236742">
    <property type="component" value="Unassembled WGS sequence"/>
</dbReference>
<evidence type="ECO:0000256" key="1">
    <source>
        <dbReference type="SAM" id="SignalP"/>
    </source>
</evidence>
<dbReference type="RefSeq" id="WP_104009071.1">
    <property type="nucleotide sequence ID" value="NZ_FNVD01000020.1"/>
</dbReference>